<dbReference type="PANTHER" id="PTHR34857:SF2">
    <property type="entry name" value="SLL0384 PROTEIN"/>
    <property type="match status" value="1"/>
</dbReference>
<evidence type="ECO:0000313" key="7">
    <source>
        <dbReference type="EMBL" id="RGK80327.1"/>
    </source>
</evidence>
<evidence type="ECO:0000256" key="2">
    <source>
        <dbReference type="ARBA" id="ARBA00022475"/>
    </source>
</evidence>
<dbReference type="AlphaFoldDB" id="A0A3E4PK38"/>
<sequence>MSNGEKRRGLWIDPRTKILLLLLCVLSATMAPSLLYEMLVVALVACFGTACGKIRYSIIGIIVYGVFYLLTQAVLQMPSGNVQVMLIAFLGLVHKVYPCGILSGIIISTTKVGEFLSAMNRSHISQKIVIPVAVMLRYVPTIRENWHFIKDAMRMRDVSPNLKNFILHPAMTIECIYVPLMMAASKTADELTVASVTRGIENPTQRTSYVRIGFGIADLIVVLAFLAMFLVGQFYGEVF</sequence>
<evidence type="ECO:0000256" key="3">
    <source>
        <dbReference type="ARBA" id="ARBA00022692"/>
    </source>
</evidence>
<name>A0A3E4PK38_9FIRM</name>
<accession>A0A3E4PK38</accession>
<evidence type="ECO:0000256" key="1">
    <source>
        <dbReference type="ARBA" id="ARBA00004141"/>
    </source>
</evidence>
<comment type="subcellular location">
    <subcellularLocation>
        <location evidence="1">Membrane</location>
        <topology evidence="1">Multi-pass membrane protein</topology>
    </subcellularLocation>
</comment>
<organism evidence="7 8">
    <name type="scientific">Dorea formicigenerans</name>
    <dbReference type="NCBI Taxonomy" id="39486"/>
    <lineage>
        <taxon>Bacteria</taxon>
        <taxon>Bacillati</taxon>
        <taxon>Bacillota</taxon>
        <taxon>Clostridia</taxon>
        <taxon>Lachnospirales</taxon>
        <taxon>Lachnospiraceae</taxon>
        <taxon>Dorea</taxon>
    </lineage>
</organism>
<comment type="caution">
    <text evidence="7">The sequence shown here is derived from an EMBL/GenBank/DDBJ whole genome shotgun (WGS) entry which is preliminary data.</text>
</comment>
<dbReference type="EMBL" id="QSRA01000020">
    <property type="protein sequence ID" value="RGK80327.1"/>
    <property type="molecule type" value="Genomic_DNA"/>
</dbReference>
<dbReference type="Pfam" id="PF02361">
    <property type="entry name" value="CbiQ"/>
    <property type="match status" value="1"/>
</dbReference>
<keyword evidence="2" id="KW-1003">Cell membrane</keyword>
<dbReference type="GO" id="GO:0005886">
    <property type="term" value="C:plasma membrane"/>
    <property type="evidence" value="ECO:0007669"/>
    <property type="project" value="UniProtKB-ARBA"/>
</dbReference>
<feature type="transmembrane region" description="Helical" evidence="6">
    <location>
        <begin position="56"/>
        <end position="75"/>
    </location>
</feature>
<dbReference type="CDD" id="cd16914">
    <property type="entry name" value="EcfT"/>
    <property type="match status" value="1"/>
</dbReference>
<dbReference type="PANTHER" id="PTHR34857">
    <property type="entry name" value="SLL0384 PROTEIN"/>
    <property type="match status" value="1"/>
</dbReference>
<evidence type="ECO:0000256" key="5">
    <source>
        <dbReference type="ARBA" id="ARBA00023136"/>
    </source>
</evidence>
<dbReference type="Proteomes" id="UP000261324">
    <property type="component" value="Unassembled WGS sequence"/>
</dbReference>
<gene>
    <name evidence="7" type="ORF">DXC93_13210</name>
</gene>
<keyword evidence="5 6" id="KW-0472">Membrane</keyword>
<keyword evidence="4 6" id="KW-1133">Transmembrane helix</keyword>
<reference evidence="7 8" key="1">
    <citation type="submission" date="2018-08" db="EMBL/GenBank/DDBJ databases">
        <title>A genome reference for cultivated species of the human gut microbiota.</title>
        <authorList>
            <person name="Zou Y."/>
            <person name="Xue W."/>
            <person name="Luo G."/>
        </authorList>
    </citation>
    <scope>NUCLEOTIDE SEQUENCE [LARGE SCALE GENOMIC DNA]</scope>
    <source>
        <strain evidence="7 8">TF09-3</strain>
    </source>
</reference>
<dbReference type="InterPro" id="IPR051611">
    <property type="entry name" value="ECF_transporter_component"/>
</dbReference>
<proteinExistence type="predicted"/>
<evidence type="ECO:0000256" key="6">
    <source>
        <dbReference type="SAM" id="Phobius"/>
    </source>
</evidence>
<evidence type="ECO:0000313" key="8">
    <source>
        <dbReference type="Proteomes" id="UP000261324"/>
    </source>
</evidence>
<dbReference type="RefSeq" id="WP_117660570.1">
    <property type="nucleotide sequence ID" value="NZ_QSRA01000020.1"/>
</dbReference>
<protein>
    <submittedName>
        <fullName evidence="7">Energy-coupling factor transporter transmembrane protein EcfT</fullName>
    </submittedName>
</protein>
<feature type="transmembrane region" description="Helical" evidence="6">
    <location>
        <begin position="87"/>
        <end position="108"/>
    </location>
</feature>
<evidence type="ECO:0000256" key="4">
    <source>
        <dbReference type="ARBA" id="ARBA00022989"/>
    </source>
</evidence>
<keyword evidence="3 6" id="KW-0812">Transmembrane</keyword>
<dbReference type="InterPro" id="IPR003339">
    <property type="entry name" value="ABC/ECF_trnsptr_transmembrane"/>
</dbReference>
<feature type="transmembrane region" description="Helical" evidence="6">
    <location>
        <begin position="212"/>
        <end position="235"/>
    </location>
</feature>